<dbReference type="InterPro" id="IPR003018">
    <property type="entry name" value="GAF"/>
</dbReference>
<dbReference type="SMART" id="SM00387">
    <property type="entry name" value="HATPase_c"/>
    <property type="match status" value="1"/>
</dbReference>
<dbReference type="EMBL" id="VIFM01000111">
    <property type="protein sequence ID" value="TQF13118.1"/>
    <property type="molecule type" value="Genomic_DNA"/>
</dbReference>
<dbReference type="Pfam" id="PF02518">
    <property type="entry name" value="HATPase_c"/>
    <property type="match status" value="1"/>
</dbReference>
<evidence type="ECO:0000259" key="7">
    <source>
        <dbReference type="PROSITE" id="PS50112"/>
    </source>
</evidence>
<keyword evidence="3" id="KW-0597">Phosphoprotein</keyword>
<accession>A0A540WVS5</accession>
<dbReference type="SUPFAM" id="SSF47384">
    <property type="entry name" value="Homodimeric domain of signal transducing histidine kinase"/>
    <property type="match status" value="1"/>
</dbReference>
<dbReference type="AlphaFoldDB" id="A0A540WVS5"/>
<proteinExistence type="predicted"/>
<dbReference type="Gene3D" id="3.30.450.40">
    <property type="match status" value="1"/>
</dbReference>
<evidence type="ECO:0000256" key="2">
    <source>
        <dbReference type="ARBA" id="ARBA00012438"/>
    </source>
</evidence>
<dbReference type="Pfam" id="PF13185">
    <property type="entry name" value="GAF_2"/>
    <property type="match status" value="1"/>
</dbReference>
<dbReference type="Gene3D" id="3.30.565.10">
    <property type="entry name" value="Histidine kinase-like ATPase, C-terminal domain"/>
    <property type="match status" value="1"/>
</dbReference>
<dbReference type="InterPro" id="IPR003661">
    <property type="entry name" value="HisK_dim/P_dom"/>
</dbReference>
<dbReference type="SMART" id="SM00091">
    <property type="entry name" value="PAS"/>
    <property type="match status" value="1"/>
</dbReference>
<dbReference type="InterPro" id="IPR011006">
    <property type="entry name" value="CheY-like_superfamily"/>
</dbReference>
<dbReference type="InterPro" id="IPR003594">
    <property type="entry name" value="HATPase_dom"/>
</dbReference>
<comment type="catalytic activity">
    <reaction evidence="1">
        <text>ATP + protein L-histidine = ADP + protein N-phospho-L-histidine.</text>
        <dbReference type="EC" id="2.7.13.3"/>
    </reaction>
</comment>
<dbReference type="SMART" id="SM00388">
    <property type="entry name" value="HisKA"/>
    <property type="match status" value="1"/>
</dbReference>
<dbReference type="RefSeq" id="WP_141645147.1">
    <property type="nucleotide sequence ID" value="NZ_VIFM01000111.1"/>
</dbReference>
<dbReference type="PANTHER" id="PTHR43065">
    <property type="entry name" value="SENSOR HISTIDINE KINASE"/>
    <property type="match status" value="1"/>
</dbReference>
<evidence type="ECO:0000313" key="8">
    <source>
        <dbReference type="EMBL" id="TQF13118.1"/>
    </source>
</evidence>
<dbReference type="SUPFAM" id="SSF55874">
    <property type="entry name" value="ATPase domain of HSP90 chaperone/DNA topoisomerase II/histidine kinase"/>
    <property type="match status" value="1"/>
</dbReference>
<dbReference type="PRINTS" id="PR00344">
    <property type="entry name" value="BCTRLSENSOR"/>
</dbReference>
<dbReference type="Gene3D" id="1.10.287.130">
    <property type="match status" value="1"/>
</dbReference>
<sequence length="687" mass="74828">MKYLCISADPRHPVAEELQRQGQEVLVRADASEAGAELVHGRVDVLIVEAESLAEDARWLDALRARARPEEPLVLGVSRSATEEVLAPLLAAGVDELLVVPVSSVEVRARRHLLERRAAKRRHHQSTEAAARGEMERLASIIQTQADVALAGLDLSGVMRLLCERARELCGADGAAVALLEDGYAQYRVATGSLLAHMGFRLPVEGSLTGTSLLRGEVMRTDDTEDDVRVNVRATRQVGARSMVCVPLWREARPVGALNLISRHPNAFDDRDVRTLELMAGLLGAAMGNAAEAEARHALMEERAAALAALQESQALFAAFMNHSPAVAYMKDEQGRRIWVNEPYRRFFGLSETASLDRLDDMNLMPPASAEHVRREDQAVLESGQPSATEGMVPSPDGSERFWLTYRFIVKEHSGRRLLGGVALDVTDRKAMQAQLVVSDRLAAVGTLAAGVAHEINNPLAFVLSNLSFLSVELQSVARELPLGRTSEMEEVLREAVDGAHRVRQIVRDLRTFSRGDDEVATAVNLQAVLESAITMARGELKMRAQIIRDYRDVPSVEGNEGRFGQVFLNLLINAAQSIPEGKPEHNEVRVILRPLGDRVIVEVHDTGVGMTPEVCARIFDPFFTTKPVGEGTGLGLSICHGIVTGFGGDISVESEVGRGSIFRVSLPVGQRARELGPPTSRLHLVG</sequence>
<dbReference type="InterPro" id="IPR005467">
    <property type="entry name" value="His_kinase_dom"/>
</dbReference>
<organism evidence="8 9">
    <name type="scientific">Myxococcus llanfairpwllgwyngyllgogerychwyrndrobwllllantysiliogogogochensis</name>
    <dbReference type="NCBI Taxonomy" id="2590453"/>
    <lineage>
        <taxon>Bacteria</taxon>
        <taxon>Pseudomonadati</taxon>
        <taxon>Myxococcota</taxon>
        <taxon>Myxococcia</taxon>
        <taxon>Myxococcales</taxon>
        <taxon>Cystobacterineae</taxon>
        <taxon>Myxococcaceae</taxon>
        <taxon>Myxococcus</taxon>
    </lineage>
</organism>
<protein>
    <recommendedName>
        <fullName evidence="2">histidine kinase</fullName>
        <ecNumber evidence="2">2.7.13.3</ecNumber>
    </recommendedName>
</protein>
<dbReference type="InterPro" id="IPR035965">
    <property type="entry name" value="PAS-like_dom_sf"/>
</dbReference>
<feature type="domain" description="PAS" evidence="7">
    <location>
        <begin position="313"/>
        <end position="384"/>
    </location>
</feature>
<dbReference type="EC" id="2.7.13.3" evidence="2"/>
<evidence type="ECO:0000313" key="9">
    <source>
        <dbReference type="Proteomes" id="UP000315369"/>
    </source>
</evidence>
<evidence type="ECO:0000259" key="6">
    <source>
        <dbReference type="PROSITE" id="PS50109"/>
    </source>
</evidence>
<comment type="caution">
    <text evidence="8">The sequence shown here is derived from an EMBL/GenBank/DDBJ whole genome shotgun (WGS) entry which is preliminary data.</text>
</comment>
<dbReference type="NCBIfam" id="TIGR00229">
    <property type="entry name" value="sensory_box"/>
    <property type="match status" value="1"/>
</dbReference>
<evidence type="ECO:0000256" key="3">
    <source>
        <dbReference type="ARBA" id="ARBA00022553"/>
    </source>
</evidence>
<dbReference type="PROSITE" id="PS50109">
    <property type="entry name" value="HIS_KIN"/>
    <property type="match status" value="1"/>
</dbReference>
<dbReference type="OrthoDB" id="9805967at2"/>
<evidence type="ECO:0000256" key="1">
    <source>
        <dbReference type="ARBA" id="ARBA00000085"/>
    </source>
</evidence>
<dbReference type="SMART" id="SM00065">
    <property type="entry name" value="GAF"/>
    <property type="match status" value="1"/>
</dbReference>
<keyword evidence="9" id="KW-1185">Reference proteome</keyword>
<dbReference type="PROSITE" id="PS50112">
    <property type="entry name" value="PAS"/>
    <property type="match status" value="1"/>
</dbReference>
<dbReference type="InterPro" id="IPR000014">
    <property type="entry name" value="PAS"/>
</dbReference>
<dbReference type="SUPFAM" id="SSF55785">
    <property type="entry name" value="PYP-like sensor domain (PAS domain)"/>
    <property type="match status" value="1"/>
</dbReference>
<dbReference type="Pfam" id="PF00512">
    <property type="entry name" value="HisKA"/>
    <property type="match status" value="1"/>
</dbReference>
<dbReference type="GO" id="GO:0000155">
    <property type="term" value="F:phosphorelay sensor kinase activity"/>
    <property type="evidence" value="ECO:0007669"/>
    <property type="project" value="InterPro"/>
</dbReference>
<dbReference type="SUPFAM" id="SSF52172">
    <property type="entry name" value="CheY-like"/>
    <property type="match status" value="1"/>
</dbReference>
<reference evidence="8 9" key="1">
    <citation type="submission" date="2019-06" db="EMBL/GenBank/DDBJ databases">
        <authorList>
            <person name="Livingstone P."/>
            <person name="Whitworth D."/>
        </authorList>
    </citation>
    <scope>NUCLEOTIDE SEQUENCE [LARGE SCALE GENOMIC DNA]</scope>
    <source>
        <strain evidence="8 9">AM401</strain>
    </source>
</reference>
<evidence type="ECO:0000256" key="4">
    <source>
        <dbReference type="ARBA" id="ARBA00022679"/>
    </source>
</evidence>
<feature type="domain" description="Histidine kinase" evidence="6">
    <location>
        <begin position="451"/>
        <end position="671"/>
    </location>
</feature>
<dbReference type="Pfam" id="PF08448">
    <property type="entry name" value="PAS_4"/>
    <property type="match status" value="1"/>
</dbReference>
<dbReference type="InterPro" id="IPR004358">
    <property type="entry name" value="Sig_transdc_His_kin-like_C"/>
</dbReference>
<dbReference type="PANTHER" id="PTHR43065:SF50">
    <property type="entry name" value="HISTIDINE KINASE"/>
    <property type="match status" value="1"/>
</dbReference>
<dbReference type="Gene3D" id="3.30.450.20">
    <property type="entry name" value="PAS domain"/>
    <property type="match status" value="1"/>
</dbReference>
<dbReference type="InterPro" id="IPR013656">
    <property type="entry name" value="PAS_4"/>
</dbReference>
<gene>
    <name evidence="8" type="ORF">FJV41_25470</name>
</gene>
<evidence type="ECO:0000256" key="5">
    <source>
        <dbReference type="ARBA" id="ARBA00022777"/>
    </source>
</evidence>
<dbReference type="SUPFAM" id="SSF55781">
    <property type="entry name" value="GAF domain-like"/>
    <property type="match status" value="1"/>
</dbReference>
<name>A0A540WVS5_9BACT</name>
<dbReference type="CDD" id="cd00082">
    <property type="entry name" value="HisKA"/>
    <property type="match status" value="1"/>
</dbReference>
<dbReference type="InterPro" id="IPR036890">
    <property type="entry name" value="HATPase_C_sf"/>
</dbReference>
<dbReference type="InterPro" id="IPR036097">
    <property type="entry name" value="HisK_dim/P_sf"/>
</dbReference>
<keyword evidence="5" id="KW-0418">Kinase</keyword>
<dbReference type="InterPro" id="IPR029016">
    <property type="entry name" value="GAF-like_dom_sf"/>
</dbReference>
<dbReference type="Proteomes" id="UP000315369">
    <property type="component" value="Unassembled WGS sequence"/>
</dbReference>
<keyword evidence="4" id="KW-0808">Transferase</keyword>